<dbReference type="AlphaFoldDB" id="A0A1G7U2U7"/>
<dbReference type="SUPFAM" id="SSF48452">
    <property type="entry name" value="TPR-like"/>
    <property type="match status" value="1"/>
</dbReference>
<dbReference type="Proteomes" id="UP000199296">
    <property type="component" value="Unassembled WGS sequence"/>
</dbReference>
<dbReference type="InterPro" id="IPR041662">
    <property type="entry name" value="SusD-like_2"/>
</dbReference>
<dbReference type="EMBL" id="FNCW01000001">
    <property type="protein sequence ID" value="SDG41932.1"/>
    <property type="molecule type" value="Genomic_DNA"/>
</dbReference>
<proteinExistence type="predicted"/>
<dbReference type="Pfam" id="PF12741">
    <property type="entry name" value="SusD-like"/>
    <property type="match status" value="1"/>
</dbReference>
<sequence length="556" mass="62233">MKNIKYFIILAVSLLTLHSCETVELDKRENPNALSPTQADIDLTMNAILIRTGSFTNTIGTYGSELTRIRNMFGVNYLNVYSPATFNGVWNQAYADIMNDIRGMNAQIDGLEGGFEKHKAVGEVVEAYLIVTLVDYFGKIPYTEALDPSILNPAVDEGSTVYQAALDLLDDAIVKFEQPTTVSLANDFYYDNDYGKWVRLANTLKMKIYIQQRLVNPAAIGSFDDIATTGNYIQEGEDFVFNWGSNIDNPNSRHPLYNAQYSPGGPATWYMSNWLMDRMRNGQSVEDPRIRYYFYRQVDDVLSNVNPDTGEEKRCVIQTIPPHYDNNDILYCYPDNNRGLWGRDHGSNEGIPPDGFLRTAFGIYPAGGRFDDSSFEIIDGNNYGAEGNGVTPIILASSVDFWRAEAALYGGSGSAEAFLESAMTKHINYVRSFTSRSTQDFDESTIPDQSQDAAYIAEVIADFTSSTNDLRKLDILGDQFFISLIGNGTDAYNFYRRTGAPRDIQPNIEPNPGPFPRTLWYPAGEVTANPNVSQKEDLTIRVFWDDNPISGFPVNN</sequence>
<dbReference type="Gene3D" id="1.25.40.390">
    <property type="match status" value="2"/>
</dbReference>
<dbReference type="STRING" id="470826.SAMN04488027_101223"/>
<dbReference type="RefSeq" id="WP_093364504.1">
    <property type="nucleotide sequence ID" value="NZ_FNCW01000001.1"/>
</dbReference>
<dbReference type="InterPro" id="IPR011990">
    <property type="entry name" value="TPR-like_helical_dom_sf"/>
</dbReference>
<dbReference type="Pfam" id="PF12771">
    <property type="entry name" value="SusD-like_2"/>
    <property type="match status" value="1"/>
</dbReference>
<accession>A0A1G7U2U7</accession>
<dbReference type="InterPro" id="IPR024302">
    <property type="entry name" value="SusD-like"/>
</dbReference>
<organism evidence="1 2">
    <name type="scientific">Psychroflexus sediminis</name>
    <dbReference type="NCBI Taxonomy" id="470826"/>
    <lineage>
        <taxon>Bacteria</taxon>
        <taxon>Pseudomonadati</taxon>
        <taxon>Bacteroidota</taxon>
        <taxon>Flavobacteriia</taxon>
        <taxon>Flavobacteriales</taxon>
        <taxon>Flavobacteriaceae</taxon>
        <taxon>Psychroflexus</taxon>
    </lineage>
</organism>
<evidence type="ECO:0000313" key="2">
    <source>
        <dbReference type="Proteomes" id="UP000199296"/>
    </source>
</evidence>
<gene>
    <name evidence="1" type="ORF">SAMN04488027_101223</name>
</gene>
<keyword evidence="2" id="KW-1185">Reference proteome</keyword>
<protein>
    <submittedName>
        <fullName evidence="1">Starch-binding associating with outer membrane</fullName>
    </submittedName>
</protein>
<name>A0A1G7U2U7_9FLAO</name>
<dbReference type="OrthoDB" id="725917at2"/>
<evidence type="ECO:0000313" key="1">
    <source>
        <dbReference type="EMBL" id="SDG41932.1"/>
    </source>
</evidence>
<reference evidence="1 2" key="1">
    <citation type="submission" date="2016-10" db="EMBL/GenBank/DDBJ databases">
        <authorList>
            <person name="de Groot N.N."/>
        </authorList>
    </citation>
    <scope>NUCLEOTIDE SEQUENCE [LARGE SCALE GENOMIC DNA]</scope>
    <source>
        <strain evidence="1 2">DSM 19803</strain>
    </source>
</reference>